<keyword evidence="3" id="KW-0963">Cytoplasm</keyword>
<evidence type="ECO:0000256" key="1">
    <source>
        <dbReference type="ARBA" id="ARBA00004496"/>
    </source>
</evidence>
<evidence type="ECO:0000256" key="9">
    <source>
        <dbReference type="ARBA" id="ARBA00023125"/>
    </source>
</evidence>
<name>A0ABP9WHD0_9MICO</name>
<dbReference type="Pfam" id="PF01475">
    <property type="entry name" value="FUR"/>
    <property type="match status" value="1"/>
</dbReference>
<dbReference type="InterPro" id="IPR002481">
    <property type="entry name" value="FUR"/>
</dbReference>
<proteinExistence type="inferred from homology"/>
<evidence type="ECO:0000256" key="7">
    <source>
        <dbReference type="ARBA" id="ARBA00023004"/>
    </source>
</evidence>
<dbReference type="Gene3D" id="3.30.1490.190">
    <property type="match status" value="1"/>
</dbReference>
<dbReference type="Proteomes" id="UP001426770">
    <property type="component" value="Unassembled WGS sequence"/>
</dbReference>
<keyword evidence="5" id="KW-0479">Metal-binding</keyword>
<keyword evidence="12" id="KW-1185">Reference proteome</keyword>
<dbReference type="InterPro" id="IPR036388">
    <property type="entry name" value="WH-like_DNA-bd_sf"/>
</dbReference>
<dbReference type="EMBL" id="BAABRR010000004">
    <property type="protein sequence ID" value="GAA5518516.1"/>
    <property type="molecule type" value="Genomic_DNA"/>
</dbReference>
<keyword evidence="9" id="KW-0238">DNA-binding</keyword>
<organism evidence="11 12">
    <name type="scientific">Demequina sediminis</name>
    <dbReference type="NCBI Taxonomy" id="1930058"/>
    <lineage>
        <taxon>Bacteria</taxon>
        <taxon>Bacillati</taxon>
        <taxon>Actinomycetota</taxon>
        <taxon>Actinomycetes</taxon>
        <taxon>Micrococcales</taxon>
        <taxon>Demequinaceae</taxon>
        <taxon>Demequina</taxon>
    </lineage>
</organism>
<reference evidence="11 12" key="1">
    <citation type="submission" date="2024-02" db="EMBL/GenBank/DDBJ databases">
        <title>Lysinimicrobium sediminis NBRC 112286.</title>
        <authorList>
            <person name="Ichikawa N."/>
            <person name="Katano-Makiyama Y."/>
            <person name="Hidaka K."/>
        </authorList>
    </citation>
    <scope>NUCLEOTIDE SEQUENCE [LARGE SCALE GENOMIC DNA]</scope>
    <source>
        <strain evidence="11 12">NBRC 112286</strain>
    </source>
</reference>
<evidence type="ECO:0000256" key="4">
    <source>
        <dbReference type="ARBA" id="ARBA00022491"/>
    </source>
</evidence>
<protein>
    <submittedName>
        <fullName evidence="11">Transcriptional regulator FurA</fullName>
    </submittedName>
</protein>
<evidence type="ECO:0000256" key="6">
    <source>
        <dbReference type="ARBA" id="ARBA00022833"/>
    </source>
</evidence>
<keyword evidence="10" id="KW-0804">Transcription</keyword>
<dbReference type="PANTHER" id="PTHR33202">
    <property type="entry name" value="ZINC UPTAKE REGULATION PROTEIN"/>
    <property type="match status" value="1"/>
</dbReference>
<evidence type="ECO:0000256" key="5">
    <source>
        <dbReference type="ARBA" id="ARBA00022723"/>
    </source>
</evidence>
<evidence type="ECO:0000256" key="2">
    <source>
        <dbReference type="ARBA" id="ARBA00007957"/>
    </source>
</evidence>
<dbReference type="InterPro" id="IPR043135">
    <property type="entry name" value="Fur_C"/>
</dbReference>
<evidence type="ECO:0000313" key="11">
    <source>
        <dbReference type="EMBL" id="GAA5518516.1"/>
    </source>
</evidence>
<dbReference type="Gene3D" id="1.10.10.10">
    <property type="entry name" value="Winged helix-like DNA-binding domain superfamily/Winged helix DNA-binding domain"/>
    <property type="match status" value="1"/>
</dbReference>
<evidence type="ECO:0000256" key="10">
    <source>
        <dbReference type="ARBA" id="ARBA00023163"/>
    </source>
</evidence>
<dbReference type="InterPro" id="IPR036390">
    <property type="entry name" value="WH_DNA-bd_sf"/>
</dbReference>
<keyword evidence="8" id="KW-0805">Transcription regulation</keyword>
<sequence length="150" mass="15588">MIPVDAPALLRGAGLRVTAPRVAILETLASRPHSSADAVHAAVGSGAGGQAPEVTLQTVYNVLHDLAEHGLARRIEPADHPARFELRVGDNHHHVVCTRCGEIADVDCVVGHAPCLTPSTTHGFTLTEAEVTFWGVCAACSGASSPVIPH</sequence>
<dbReference type="PANTHER" id="PTHR33202:SF18">
    <property type="entry name" value="TRANSCRIPTIONAL REGULATOR FURA"/>
    <property type="match status" value="1"/>
</dbReference>
<gene>
    <name evidence="11" type="primary">furA</name>
    <name evidence="11" type="ORF">Lsed01_00943</name>
</gene>
<dbReference type="RefSeq" id="WP_345378835.1">
    <property type="nucleotide sequence ID" value="NZ_BAABRR010000004.1"/>
</dbReference>
<keyword evidence="7" id="KW-0408">Iron</keyword>
<keyword evidence="6" id="KW-0862">Zinc</keyword>
<comment type="subcellular location">
    <subcellularLocation>
        <location evidence="1">Cytoplasm</location>
    </subcellularLocation>
</comment>
<dbReference type="CDD" id="cd07153">
    <property type="entry name" value="Fur_like"/>
    <property type="match status" value="1"/>
</dbReference>
<keyword evidence="4" id="KW-0678">Repressor</keyword>
<accession>A0ABP9WHD0</accession>
<evidence type="ECO:0000256" key="8">
    <source>
        <dbReference type="ARBA" id="ARBA00023015"/>
    </source>
</evidence>
<comment type="caution">
    <text evidence="11">The sequence shown here is derived from an EMBL/GenBank/DDBJ whole genome shotgun (WGS) entry which is preliminary data.</text>
</comment>
<evidence type="ECO:0000256" key="3">
    <source>
        <dbReference type="ARBA" id="ARBA00022490"/>
    </source>
</evidence>
<dbReference type="SUPFAM" id="SSF46785">
    <property type="entry name" value="Winged helix' DNA-binding domain"/>
    <property type="match status" value="1"/>
</dbReference>
<evidence type="ECO:0000313" key="12">
    <source>
        <dbReference type="Proteomes" id="UP001426770"/>
    </source>
</evidence>
<comment type="similarity">
    <text evidence="2">Belongs to the Fur family.</text>
</comment>